<dbReference type="Gene3D" id="3.10.200.10">
    <property type="entry name" value="Alpha carbonic anhydrase"/>
    <property type="match status" value="1"/>
</dbReference>
<dbReference type="SUPFAM" id="SSF51069">
    <property type="entry name" value="Carbonic anhydrase"/>
    <property type="match status" value="1"/>
</dbReference>
<dbReference type="InterPro" id="IPR018338">
    <property type="entry name" value="Carbonic_anhydrase_a-class_CS"/>
</dbReference>
<evidence type="ECO:0000256" key="6">
    <source>
        <dbReference type="ARBA" id="ARBA00023239"/>
    </source>
</evidence>
<feature type="compositionally biased region" description="Basic residues" evidence="9">
    <location>
        <begin position="24"/>
        <end position="47"/>
    </location>
</feature>
<comment type="caution">
    <text evidence="11">The sequence shown here is derived from an EMBL/GenBank/DDBJ whole genome shotgun (WGS) entry which is preliminary data.</text>
</comment>
<evidence type="ECO:0000313" key="11">
    <source>
        <dbReference type="EMBL" id="CAG9132365.1"/>
    </source>
</evidence>
<proteinExistence type="inferred from homology"/>
<name>A0A8S4FUN8_PLUXY</name>
<dbReference type="Pfam" id="PF00194">
    <property type="entry name" value="Carb_anhydrase"/>
    <property type="match status" value="1"/>
</dbReference>
<comment type="similarity">
    <text evidence="2 8">Belongs to the alpha-carbonic anhydrase family.</text>
</comment>
<feature type="region of interest" description="Disordered" evidence="9">
    <location>
        <begin position="24"/>
        <end position="75"/>
    </location>
</feature>
<dbReference type="GO" id="GO:0008270">
    <property type="term" value="F:zinc ion binding"/>
    <property type="evidence" value="ECO:0007669"/>
    <property type="project" value="UniProtKB-UniRule"/>
</dbReference>
<dbReference type="InterPro" id="IPR036398">
    <property type="entry name" value="CA_dom_sf"/>
</dbReference>
<keyword evidence="12" id="KW-1185">Reference proteome</keyword>
<dbReference type="PANTHER" id="PTHR18952">
    <property type="entry name" value="CARBONIC ANHYDRASE"/>
    <property type="match status" value="1"/>
</dbReference>
<evidence type="ECO:0000256" key="9">
    <source>
        <dbReference type="SAM" id="MobiDB-lite"/>
    </source>
</evidence>
<dbReference type="InterPro" id="IPR023561">
    <property type="entry name" value="Carbonic_anhydrase_a-class"/>
</dbReference>
<evidence type="ECO:0000256" key="4">
    <source>
        <dbReference type="ARBA" id="ARBA00022723"/>
    </source>
</evidence>
<evidence type="ECO:0000256" key="2">
    <source>
        <dbReference type="ARBA" id="ARBA00010718"/>
    </source>
</evidence>
<sequence length="301" mass="34065">MAINETWLRAQEEGKAPVIPGYRLRHLPRPRRAPRHPRPRQRRRGRVLRPSTWTEKFPEAGGANQSPVDIDTSAARTGHNAPPLLWRYSVNHTRSILNPGYCWRVDENGYDSELRGGPLGDDVYKLQQWHCHWGAVNGEGSEHTVDGRPFSGELHLVHWNTSKYNSFEEAAGQYDGLAVLGVLLEVGDKHEELDKVVRLLPYITHKGDKVTMIEPVDPAKLLPGKIAYWTYPGSLTTPPCTESVTWILFKTPVQVSADQLATMRKLRCGEATAMEAMELLHNYRPTLPLGNRDLRDYTHGN</sequence>
<dbReference type="PROSITE" id="PS00162">
    <property type="entry name" value="ALPHA_CA_1"/>
    <property type="match status" value="1"/>
</dbReference>
<comment type="cofactor">
    <cofactor evidence="1 8">
        <name>Zn(2+)</name>
        <dbReference type="ChEBI" id="CHEBI:29105"/>
    </cofactor>
</comment>
<dbReference type="GO" id="GO:0004089">
    <property type="term" value="F:carbonate dehydratase activity"/>
    <property type="evidence" value="ECO:0007669"/>
    <property type="project" value="UniProtKB-UniRule"/>
</dbReference>
<reference evidence="11" key="1">
    <citation type="submission" date="2020-11" db="EMBL/GenBank/DDBJ databases">
        <authorList>
            <person name="Whiteford S."/>
        </authorList>
    </citation>
    <scope>NUCLEOTIDE SEQUENCE</scope>
</reference>
<dbReference type="SMART" id="SM01057">
    <property type="entry name" value="Carb_anhydrase"/>
    <property type="match status" value="1"/>
</dbReference>
<accession>A0A8S4FUN8</accession>
<evidence type="ECO:0000256" key="3">
    <source>
        <dbReference type="ARBA" id="ARBA00012925"/>
    </source>
</evidence>
<evidence type="ECO:0000256" key="1">
    <source>
        <dbReference type="ARBA" id="ARBA00001947"/>
    </source>
</evidence>
<comment type="catalytic activity">
    <reaction evidence="7 8">
        <text>hydrogencarbonate + H(+) = CO2 + H2O</text>
        <dbReference type="Rhea" id="RHEA:10748"/>
        <dbReference type="ChEBI" id="CHEBI:15377"/>
        <dbReference type="ChEBI" id="CHEBI:15378"/>
        <dbReference type="ChEBI" id="CHEBI:16526"/>
        <dbReference type="ChEBI" id="CHEBI:17544"/>
        <dbReference type="EC" id="4.2.1.1"/>
    </reaction>
</comment>
<keyword evidence="6 8" id="KW-0456">Lyase</keyword>
<dbReference type="InterPro" id="IPR001148">
    <property type="entry name" value="CA_dom"/>
</dbReference>
<evidence type="ECO:0000259" key="10">
    <source>
        <dbReference type="PROSITE" id="PS51144"/>
    </source>
</evidence>
<evidence type="ECO:0000256" key="7">
    <source>
        <dbReference type="ARBA" id="ARBA00048348"/>
    </source>
</evidence>
<dbReference type="PANTHER" id="PTHR18952:SF141">
    <property type="entry name" value="CARBONIC ANHYDRASE"/>
    <property type="match status" value="1"/>
</dbReference>
<feature type="domain" description="Alpha-carbonic anhydrase" evidence="10">
    <location>
        <begin position="39"/>
        <end position="298"/>
    </location>
</feature>
<keyword evidence="5 8" id="KW-0862">Zinc</keyword>
<dbReference type="Proteomes" id="UP000653454">
    <property type="component" value="Unassembled WGS sequence"/>
</dbReference>
<protein>
    <recommendedName>
        <fullName evidence="3 8">Carbonic anhydrase</fullName>
        <ecNumber evidence="3 8">4.2.1.1</ecNumber>
    </recommendedName>
</protein>
<dbReference type="EC" id="4.2.1.1" evidence="3 8"/>
<comment type="function">
    <text evidence="8">Reversible hydration of carbon dioxide.</text>
</comment>
<dbReference type="PROSITE" id="PS51144">
    <property type="entry name" value="ALPHA_CA_2"/>
    <property type="match status" value="1"/>
</dbReference>
<dbReference type="AlphaFoldDB" id="A0A8S4FUN8"/>
<dbReference type="EMBL" id="CAJHNJ030000048">
    <property type="protein sequence ID" value="CAG9132365.1"/>
    <property type="molecule type" value="Genomic_DNA"/>
</dbReference>
<gene>
    <name evidence="11" type="ORF">PLXY2_LOCUS10608</name>
</gene>
<evidence type="ECO:0000256" key="8">
    <source>
        <dbReference type="RuleBase" id="RU367011"/>
    </source>
</evidence>
<dbReference type="GO" id="GO:0005737">
    <property type="term" value="C:cytoplasm"/>
    <property type="evidence" value="ECO:0007669"/>
    <property type="project" value="TreeGrafter"/>
</dbReference>
<keyword evidence="4 8" id="KW-0479">Metal-binding</keyword>
<evidence type="ECO:0000313" key="12">
    <source>
        <dbReference type="Proteomes" id="UP000653454"/>
    </source>
</evidence>
<organism evidence="11 12">
    <name type="scientific">Plutella xylostella</name>
    <name type="common">Diamondback moth</name>
    <name type="synonym">Plutella maculipennis</name>
    <dbReference type="NCBI Taxonomy" id="51655"/>
    <lineage>
        <taxon>Eukaryota</taxon>
        <taxon>Metazoa</taxon>
        <taxon>Ecdysozoa</taxon>
        <taxon>Arthropoda</taxon>
        <taxon>Hexapoda</taxon>
        <taxon>Insecta</taxon>
        <taxon>Pterygota</taxon>
        <taxon>Neoptera</taxon>
        <taxon>Endopterygota</taxon>
        <taxon>Lepidoptera</taxon>
        <taxon>Glossata</taxon>
        <taxon>Ditrysia</taxon>
        <taxon>Yponomeutoidea</taxon>
        <taxon>Plutellidae</taxon>
        <taxon>Plutella</taxon>
    </lineage>
</organism>
<evidence type="ECO:0000256" key="5">
    <source>
        <dbReference type="ARBA" id="ARBA00022833"/>
    </source>
</evidence>